<reference evidence="1 2" key="1">
    <citation type="submission" date="2021-01" db="EMBL/GenBank/DDBJ databases">
        <title>Whole genome shotgun sequence of Verrucosispora qiuiae NBRC 106684.</title>
        <authorList>
            <person name="Komaki H."/>
            <person name="Tamura T."/>
        </authorList>
    </citation>
    <scope>NUCLEOTIDE SEQUENCE [LARGE SCALE GENOMIC DNA]</scope>
    <source>
        <strain evidence="1 2">NBRC 106684</strain>
    </source>
</reference>
<keyword evidence="2" id="KW-1185">Reference proteome</keyword>
<evidence type="ECO:0000313" key="1">
    <source>
        <dbReference type="EMBL" id="GIJ29600.1"/>
    </source>
</evidence>
<gene>
    <name evidence="1" type="ORF">Vqi01_47620</name>
</gene>
<dbReference type="Proteomes" id="UP000653076">
    <property type="component" value="Unassembled WGS sequence"/>
</dbReference>
<organism evidence="1 2">
    <name type="scientific">Micromonospora qiuiae</name>
    <dbReference type="NCBI Taxonomy" id="502268"/>
    <lineage>
        <taxon>Bacteria</taxon>
        <taxon>Bacillati</taxon>
        <taxon>Actinomycetota</taxon>
        <taxon>Actinomycetes</taxon>
        <taxon>Micromonosporales</taxon>
        <taxon>Micromonosporaceae</taxon>
        <taxon>Micromonospora</taxon>
    </lineage>
</organism>
<protein>
    <recommendedName>
        <fullName evidence="3">SH3 domain-containing protein</fullName>
    </recommendedName>
</protein>
<evidence type="ECO:0000313" key="2">
    <source>
        <dbReference type="Proteomes" id="UP000653076"/>
    </source>
</evidence>
<proteinExistence type="predicted"/>
<name>A0ABQ4JGU1_9ACTN</name>
<comment type="caution">
    <text evidence="1">The sequence shown here is derived from an EMBL/GenBank/DDBJ whole genome shotgun (WGS) entry which is preliminary data.</text>
</comment>
<accession>A0ABQ4JGU1</accession>
<dbReference type="EMBL" id="BOPC01000076">
    <property type="protein sequence ID" value="GIJ29600.1"/>
    <property type="molecule type" value="Genomic_DNA"/>
</dbReference>
<sequence>MRWASARAAAVITALLIAIGGWVVQAPAASAAVTASCPSVRGGGSSPSTAKVIKHPQAPVRTGPAAACSVIDYVPYWHTVYKWCSWFNSSTGNWWTYTNWGWIYEGNLDGYLAPGCP</sequence>
<evidence type="ECO:0008006" key="3">
    <source>
        <dbReference type="Google" id="ProtNLM"/>
    </source>
</evidence>